<dbReference type="PROSITE" id="PS50071">
    <property type="entry name" value="HOMEOBOX_2"/>
    <property type="match status" value="1"/>
</dbReference>
<dbReference type="Proteomes" id="UP001154078">
    <property type="component" value="Chromosome 1"/>
</dbReference>
<dbReference type="GO" id="GO:0045926">
    <property type="term" value="P:negative regulation of growth"/>
    <property type="evidence" value="ECO:0007669"/>
    <property type="project" value="UniProtKB-ARBA"/>
</dbReference>
<feature type="compositionally biased region" description="Low complexity" evidence="8">
    <location>
        <begin position="764"/>
        <end position="796"/>
    </location>
</feature>
<dbReference type="GO" id="GO:0048468">
    <property type="term" value="P:cell development"/>
    <property type="evidence" value="ECO:0007669"/>
    <property type="project" value="TreeGrafter"/>
</dbReference>
<feature type="region of interest" description="Disordered" evidence="8">
    <location>
        <begin position="257"/>
        <end position="303"/>
    </location>
</feature>
<evidence type="ECO:0000256" key="4">
    <source>
        <dbReference type="ARBA" id="ARBA00023155"/>
    </source>
</evidence>
<feature type="region of interest" description="Disordered" evidence="8">
    <location>
        <begin position="88"/>
        <end position="107"/>
    </location>
</feature>
<proteinExistence type="inferred from homology"/>
<dbReference type="InterPro" id="IPR008422">
    <property type="entry name" value="KN_HD"/>
</dbReference>
<keyword evidence="6 7" id="KW-0539">Nucleus</keyword>
<accession>A0A9P0ASZ2</accession>
<evidence type="ECO:0000256" key="6">
    <source>
        <dbReference type="ARBA" id="ARBA00023242"/>
    </source>
</evidence>
<evidence type="ECO:0000256" key="3">
    <source>
        <dbReference type="ARBA" id="ARBA00023125"/>
    </source>
</evidence>
<dbReference type="InterPro" id="IPR003893">
    <property type="entry name" value="Iroquois_homeo"/>
</dbReference>
<comment type="similarity">
    <text evidence="2">Belongs to the TALE/IRO homeobox family.</text>
</comment>
<dbReference type="CDD" id="cd00086">
    <property type="entry name" value="homeodomain"/>
    <property type="match status" value="1"/>
</dbReference>
<sequence>MSSRYRHQPKIDSHVMLPGSKIGRRFVGCCVRGANKKQKQRTCDVERASGSGDGGGGGGRTEEKCRESEYTHSHAVDLSNVLDWARQGGGSRRYRKSGTVPGGNPATSDDFFTNRRDYCACVLCDRDNLSPLKEFHALTATKKQPPTSPCQRLPTLLHPPQHNRKNQHRQKEANSSNRPPQLSPGACRLAPLLRYATNSDEHHNHLSHGLFYLFCRQHVYKRPTHEKLVRGVQGSHASLGDDSVSAVATGTMSQFAFRSSPNTQSAVSSGPSQSSPPPPSSMAVTSSAPTPGSPPAPTQRCCDTGRPLFTDPITGQSVCSCQYELLGYQRLAGSVPGLPALSMYSAPYPEGMAAYFPALGADQAPFYTPTWRCVVRVVAAQSPDGLKPAAQQPGNEIGNLNGKGGRDSANTIYQQWFLSLPHLYCSDSRYRAIVQRALAAGLELKENLAAGAAGWPYPSVYHPYDTAFAGYPFNGYGMDLNGARRKNATRETTSTLKAWLNEHKKNPYPTKGEKIMLAIITKMTLTQVSTWFANARRRLKKENKMTWEPRNRVEDEDNNNDDDDDHDHKSADGKDLLDSKDSGTASSEDGDRPPHSRLAPDTASEWSESRPDSGPDSPEIYERPPHPAFLPPRSSGSPPQMSVSVTTKPRIWSLADMASKESDGPPHSAASTLYSQAAGRLVPPLAGRLPPPGLHTAPYARPHDFYRSLYGPAAAQHLAAAAAGGSPDASLLETYQRTLGAVSASHTVPSSLSSVLTKATLAAATSTSSASSLPLGLTTNASRMSPSSTSSLSSGSETPLKPMALNKA</sequence>
<dbReference type="GO" id="GO:0005634">
    <property type="term" value="C:nucleus"/>
    <property type="evidence" value="ECO:0007669"/>
    <property type="project" value="UniProtKB-SubCell"/>
</dbReference>
<feature type="region of interest" description="Disordered" evidence="8">
    <location>
        <begin position="547"/>
        <end position="675"/>
    </location>
</feature>
<dbReference type="AlphaFoldDB" id="A0A9P0ASZ2"/>
<dbReference type="SMART" id="SM00548">
    <property type="entry name" value="IRO"/>
    <property type="match status" value="1"/>
</dbReference>
<evidence type="ECO:0000313" key="11">
    <source>
        <dbReference type="Proteomes" id="UP001154078"/>
    </source>
</evidence>
<evidence type="ECO:0000256" key="7">
    <source>
        <dbReference type="PROSITE-ProRule" id="PRU00108"/>
    </source>
</evidence>
<dbReference type="PANTHER" id="PTHR11211">
    <property type="entry name" value="IROQUOIS-CLASS HOMEODOMAIN PROTEIN IRX"/>
    <property type="match status" value="1"/>
</dbReference>
<feature type="region of interest" description="Disordered" evidence="8">
    <location>
        <begin position="764"/>
        <end position="808"/>
    </location>
</feature>
<keyword evidence="11" id="KW-1185">Reference proteome</keyword>
<feature type="DNA-binding region" description="Homeobox" evidence="7">
    <location>
        <begin position="481"/>
        <end position="543"/>
    </location>
</feature>
<evidence type="ECO:0000256" key="5">
    <source>
        <dbReference type="ARBA" id="ARBA00023159"/>
    </source>
</evidence>
<dbReference type="PROSITE" id="PS00027">
    <property type="entry name" value="HOMEOBOX_1"/>
    <property type="match status" value="1"/>
</dbReference>
<dbReference type="GO" id="GO:0045317">
    <property type="term" value="P:equator specification"/>
    <property type="evidence" value="ECO:0007669"/>
    <property type="project" value="UniProtKB-ARBA"/>
</dbReference>
<keyword evidence="4 7" id="KW-0371">Homeobox</keyword>
<feature type="compositionally biased region" description="Acidic residues" evidence="8">
    <location>
        <begin position="554"/>
        <end position="565"/>
    </location>
</feature>
<dbReference type="SUPFAM" id="SSF46689">
    <property type="entry name" value="Homeodomain-like"/>
    <property type="match status" value="1"/>
</dbReference>
<dbReference type="GO" id="GO:0000981">
    <property type="term" value="F:DNA-binding transcription factor activity, RNA polymerase II-specific"/>
    <property type="evidence" value="ECO:0007669"/>
    <property type="project" value="InterPro"/>
</dbReference>
<feature type="compositionally biased region" description="Low complexity" evidence="8">
    <location>
        <begin position="281"/>
        <end position="290"/>
    </location>
</feature>
<evidence type="ECO:0000259" key="9">
    <source>
        <dbReference type="PROSITE" id="PS50071"/>
    </source>
</evidence>
<reference evidence="10" key="1">
    <citation type="submission" date="2021-12" db="EMBL/GenBank/DDBJ databases">
        <authorList>
            <person name="King R."/>
        </authorList>
    </citation>
    <scope>NUCLEOTIDE SEQUENCE</scope>
</reference>
<dbReference type="PANTHER" id="PTHR11211:SF40">
    <property type="entry name" value="MIRROR, ISOFORM C"/>
    <property type="match status" value="1"/>
</dbReference>
<organism evidence="10 11">
    <name type="scientific">Brassicogethes aeneus</name>
    <name type="common">Rape pollen beetle</name>
    <name type="synonym">Meligethes aeneus</name>
    <dbReference type="NCBI Taxonomy" id="1431903"/>
    <lineage>
        <taxon>Eukaryota</taxon>
        <taxon>Metazoa</taxon>
        <taxon>Ecdysozoa</taxon>
        <taxon>Arthropoda</taxon>
        <taxon>Hexapoda</taxon>
        <taxon>Insecta</taxon>
        <taxon>Pterygota</taxon>
        <taxon>Neoptera</taxon>
        <taxon>Endopterygota</taxon>
        <taxon>Coleoptera</taxon>
        <taxon>Polyphaga</taxon>
        <taxon>Cucujiformia</taxon>
        <taxon>Nitidulidae</taxon>
        <taxon>Meligethinae</taxon>
        <taxon>Brassicogethes</taxon>
    </lineage>
</organism>
<dbReference type="FunFam" id="1.10.10.60:FF:000003">
    <property type="entry name" value="Iroquois-class homeobox protein IRX"/>
    <property type="match status" value="1"/>
</dbReference>
<dbReference type="OrthoDB" id="5399138at2759"/>
<feature type="compositionally biased region" description="Low complexity" evidence="8">
    <location>
        <begin position="263"/>
        <end position="273"/>
    </location>
</feature>
<keyword evidence="5" id="KW-0010">Activator</keyword>
<gene>
    <name evidence="10" type="ORF">MELIAE_LOCUS854</name>
</gene>
<dbReference type="Pfam" id="PF05920">
    <property type="entry name" value="Homeobox_KN"/>
    <property type="match status" value="1"/>
</dbReference>
<name>A0A9P0ASZ2_BRAAE</name>
<feature type="region of interest" description="Disordered" evidence="8">
    <location>
        <begin position="140"/>
        <end position="186"/>
    </location>
</feature>
<dbReference type="GO" id="GO:0007474">
    <property type="term" value="P:imaginal disc-derived wing vein specification"/>
    <property type="evidence" value="ECO:0007669"/>
    <property type="project" value="UniProtKB-ARBA"/>
</dbReference>
<dbReference type="GO" id="GO:0030182">
    <property type="term" value="P:neuron differentiation"/>
    <property type="evidence" value="ECO:0007669"/>
    <property type="project" value="TreeGrafter"/>
</dbReference>
<evidence type="ECO:0000313" key="10">
    <source>
        <dbReference type="EMBL" id="CAH0546754.1"/>
    </source>
</evidence>
<evidence type="ECO:0000256" key="2">
    <source>
        <dbReference type="ARBA" id="ARBA00008446"/>
    </source>
</evidence>
<dbReference type="GO" id="GO:0000978">
    <property type="term" value="F:RNA polymerase II cis-regulatory region sequence-specific DNA binding"/>
    <property type="evidence" value="ECO:0007669"/>
    <property type="project" value="TreeGrafter"/>
</dbReference>
<dbReference type="SMART" id="SM00389">
    <property type="entry name" value="HOX"/>
    <property type="match status" value="1"/>
</dbReference>
<keyword evidence="3 7" id="KW-0238">DNA-binding</keyword>
<feature type="compositionally biased region" description="Polar residues" evidence="8">
    <location>
        <begin position="634"/>
        <end position="647"/>
    </location>
</feature>
<dbReference type="GO" id="GO:0042693">
    <property type="term" value="P:muscle cell fate commitment"/>
    <property type="evidence" value="ECO:0007669"/>
    <property type="project" value="UniProtKB-ARBA"/>
</dbReference>
<comment type="subcellular location">
    <subcellularLocation>
        <location evidence="1 7">Nucleus</location>
    </subcellularLocation>
</comment>
<dbReference type="InterPro" id="IPR009057">
    <property type="entry name" value="Homeodomain-like_sf"/>
</dbReference>
<protein>
    <recommendedName>
        <fullName evidence="9">Homeobox domain-containing protein</fullName>
    </recommendedName>
</protein>
<evidence type="ECO:0000256" key="1">
    <source>
        <dbReference type="ARBA" id="ARBA00004123"/>
    </source>
</evidence>
<feature type="region of interest" description="Disordered" evidence="8">
    <location>
        <begin position="41"/>
        <end position="64"/>
    </location>
</feature>
<dbReference type="Gene3D" id="1.10.10.60">
    <property type="entry name" value="Homeodomain-like"/>
    <property type="match status" value="1"/>
</dbReference>
<dbReference type="EMBL" id="OV121132">
    <property type="protein sequence ID" value="CAH0546754.1"/>
    <property type="molecule type" value="Genomic_DNA"/>
</dbReference>
<dbReference type="InterPro" id="IPR017970">
    <property type="entry name" value="Homeobox_CS"/>
</dbReference>
<evidence type="ECO:0000256" key="8">
    <source>
        <dbReference type="SAM" id="MobiDB-lite"/>
    </source>
</evidence>
<dbReference type="InterPro" id="IPR001356">
    <property type="entry name" value="HD"/>
</dbReference>
<feature type="domain" description="Homeobox" evidence="9">
    <location>
        <begin position="479"/>
        <end position="542"/>
    </location>
</feature>
<feature type="compositionally biased region" description="Basic and acidic residues" evidence="8">
    <location>
        <begin position="566"/>
        <end position="581"/>
    </location>
</feature>